<dbReference type="STRING" id="926566.Terro_3625"/>
<keyword evidence="1" id="KW-0812">Transmembrane</keyword>
<evidence type="ECO:0000256" key="1">
    <source>
        <dbReference type="SAM" id="Phobius"/>
    </source>
</evidence>
<accession>I3ZKS1</accession>
<reference evidence="2 3" key="1">
    <citation type="submission" date="2012-06" db="EMBL/GenBank/DDBJ databases">
        <title>Complete genome of Terriglobus roseus DSM 18391.</title>
        <authorList>
            <consortium name="US DOE Joint Genome Institute (JGI-PGF)"/>
            <person name="Lucas S."/>
            <person name="Copeland A."/>
            <person name="Lapidus A."/>
            <person name="Glavina del Rio T."/>
            <person name="Dalin E."/>
            <person name="Tice H."/>
            <person name="Bruce D."/>
            <person name="Goodwin L."/>
            <person name="Pitluck S."/>
            <person name="Peters L."/>
            <person name="Mikhailova N."/>
            <person name="Munk A.C.C."/>
            <person name="Kyrpides N."/>
            <person name="Mavromatis K."/>
            <person name="Ivanova N."/>
            <person name="Brettin T."/>
            <person name="Detter J.C."/>
            <person name="Han C."/>
            <person name="Larimer F."/>
            <person name="Land M."/>
            <person name="Hauser L."/>
            <person name="Markowitz V."/>
            <person name="Cheng J.-F."/>
            <person name="Hugenholtz P."/>
            <person name="Woyke T."/>
            <person name="Wu D."/>
            <person name="Brambilla E."/>
            <person name="Klenk H.-P."/>
            <person name="Eisen J.A."/>
        </authorList>
    </citation>
    <scope>NUCLEOTIDE SEQUENCE [LARGE SCALE GENOMIC DNA]</scope>
    <source>
        <strain evidence="3">DSM 18391 / NRRL B-41598 / KBS 63</strain>
    </source>
</reference>
<keyword evidence="1" id="KW-0472">Membrane</keyword>
<dbReference type="KEGG" id="trs:Terro_3625"/>
<keyword evidence="1" id="KW-1133">Transmembrane helix</keyword>
<feature type="transmembrane region" description="Helical" evidence="1">
    <location>
        <begin position="49"/>
        <end position="66"/>
    </location>
</feature>
<dbReference type="HOGENOM" id="CLU_2398579_0_0_0"/>
<gene>
    <name evidence="2" type="ordered locus">Terro_3625</name>
</gene>
<sequence length="93" mass="10393">MYSLPRWRAYIFAIAVFADGLSILCMAALRIVSRHWDGLYGHVNDLSLWVGRGAILALLSFCLCWFGNGWRRIAALVAALACFGVWLRESSSV</sequence>
<feature type="transmembrane region" description="Helical" evidence="1">
    <location>
        <begin position="7"/>
        <end position="29"/>
    </location>
</feature>
<dbReference type="EMBL" id="CP003379">
    <property type="protein sequence ID" value="AFL89839.1"/>
    <property type="molecule type" value="Genomic_DNA"/>
</dbReference>
<protein>
    <submittedName>
        <fullName evidence="2">Uncharacterized protein</fullName>
    </submittedName>
</protein>
<evidence type="ECO:0000313" key="3">
    <source>
        <dbReference type="Proteomes" id="UP000006056"/>
    </source>
</evidence>
<name>I3ZKS1_TERRK</name>
<keyword evidence="3" id="KW-1185">Reference proteome</keyword>
<organism evidence="2 3">
    <name type="scientific">Terriglobus roseus (strain DSM 18391 / NRRL B-41598 / KBS 63)</name>
    <dbReference type="NCBI Taxonomy" id="926566"/>
    <lineage>
        <taxon>Bacteria</taxon>
        <taxon>Pseudomonadati</taxon>
        <taxon>Acidobacteriota</taxon>
        <taxon>Terriglobia</taxon>
        <taxon>Terriglobales</taxon>
        <taxon>Acidobacteriaceae</taxon>
        <taxon>Terriglobus</taxon>
    </lineage>
</organism>
<dbReference type="Proteomes" id="UP000006056">
    <property type="component" value="Chromosome"/>
</dbReference>
<dbReference type="AlphaFoldDB" id="I3ZKS1"/>
<evidence type="ECO:0000313" key="2">
    <source>
        <dbReference type="EMBL" id="AFL89839.1"/>
    </source>
</evidence>
<proteinExistence type="predicted"/>